<gene>
    <name evidence="1" type="ORF">PCOR1329_LOCUS85108</name>
</gene>
<sequence>MNNPPLPDVQAQACSKRFGIVKGEVGGASDCFAVRELLTVDRLLEGLGVRGDVGATTEVCEELMMEEIVQEGLEEELEDAQYLGEGGVFGMLSDDVGEFSVDGTVPTAPASDAEEFEEEELEAHVHDDGADGQKLAVVQSHGRDSAVAGIEGTTRFFDWLDDEALFGPNGPVEKAHFLDCASLDALAAASTMQCDAMEVLRWCALDRVKDDRAAERDGGTDKGMDMDEFMQAVRAEAQGADGASGVLM</sequence>
<keyword evidence="2" id="KW-1185">Reference proteome</keyword>
<dbReference type="Proteomes" id="UP001189429">
    <property type="component" value="Unassembled WGS sequence"/>
</dbReference>
<evidence type="ECO:0000313" key="1">
    <source>
        <dbReference type="EMBL" id="CAK0911136.1"/>
    </source>
</evidence>
<organism evidence="1 2">
    <name type="scientific">Prorocentrum cordatum</name>
    <dbReference type="NCBI Taxonomy" id="2364126"/>
    <lineage>
        <taxon>Eukaryota</taxon>
        <taxon>Sar</taxon>
        <taxon>Alveolata</taxon>
        <taxon>Dinophyceae</taxon>
        <taxon>Prorocentrales</taxon>
        <taxon>Prorocentraceae</taxon>
        <taxon>Prorocentrum</taxon>
    </lineage>
</organism>
<accession>A0ABN9YJN1</accession>
<protein>
    <submittedName>
        <fullName evidence="1">Uncharacterized protein</fullName>
    </submittedName>
</protein>
<reference evidence="1" key="1">
    <citation type="submission" date="2023-10" db="EMBL/GenBank/DDBJ databases">
        <authorList>
            <person name="Chen Y."/>
            <person name="Shah S."/>
            <person name="Dougan E. K."/>
            <person name="Thang M."/>
            <person name="Chan C."/>
        </authorList>
    </citation>
    <scope>NUCLEOTIDE SEQUENCE [LARGE SCALE GENOMIC DNA]</scope>
</reference>
<evidence type="ECO:0000313" key="2">
    <source>
        <dbReference type="Proteomes" id="UP001189429"/>
    </source>
</evidence>
<comment type="caution">
    <text evidence="1">The sequence shown here is derived from an EMBL/GenBank/DDBJ whole genome shotgun (WGS) entry which is preliminary data.</text>
</comment>
<dbReference type="EMBL" id="CAUYUJ010022526">
    <property type="protein sequence ID" value="CAK0911136.1"/>
    <property type="molecule type" value="Genomic_DNA"/>
</dbReference>
<name>A0ABN9YJN1_9DINO</name>
<proteinExistence type="predicted"/>